<dbReference type="PRINTS" id="PR00811">
    <property type="entry name" value="BCTERIALGSPD"/>
</dbReference>
<evidence type="ECO:0000256" key="9">
    <source>
        <dbReference type="ARBA" id="ARBA00023237"/>
    </source>
</evidence>
<dbReference type="InterPro" id="IPR038591">
    <property type="entry name" value="NolW-like_sf"/>
</dbReference>
<dbReference type="InterPro" id="IPR004846">
    <property type="entry name" value="T2SS/T3SS_dom"/>
</dbReference>
<dbReference type="NCBIfam" id="TIGR02517">
    <property type="entry name" value="type_II_gspD"/>
    <property type="match status" value="1"/>
</dbReference>
<dbReference type="PANTHER" id="PTHR30332:SF24">
    <property type="entry name" value="SECRETIN GSPD-RELATED"/>
    <property type="match status" value="1"/>
</dbReference>
<evidence type="ECO:0000259" key="14">
    <source>
        <dbReference type="Pfam" id="PF03958"/>
    </source>
</evidence>
<evidence type="ECO:0000256" key="6">
    <source>
        <dbReference type="ARBA" id="ARBA00022729"/>
    </source>
</evidence>
<evidence type="ECO:0000256" key="12">
    <source>
        <dbReference type="SAM" id="SignalP"/>
    </source>
</evidence>
<feature type="domain" description="NolW-like" evidence="14">
    <location>
        <begin position="261"/>
        <end position="359"/>
    </location>
</feature>
<evidence type="ECO:0000256" key="10">
    <source>
        <dbReference type="RuleBase" id="RU004004"/>
    </source>
</evidence>
<feature type="domain" description="GspD-like N0" evidence="15">
    <location>
        <begin position="31"/>
        <end position="101"/>
    </location>
</feature>
<keyword evidence="7" id="KW-0653">Protein transport</keyword>
<comment type="similarity">
    <text evidence="2">Belongs to the bacterial secretin family. GSP D subfamily.</text>
</comment>
<dbReference type="PANTHER" id="PTHR30332">
    <property type="entry name" value="PROBABLE GENERAL SECRETION PATHWAY PROTEIN D"/>
    <property type="match status" value="1"/>
</dbReference>
<organism evidence="16 17">
    <name type="scientific">Phenylobacterium terrae</name>
    <dbReference type="NCBI Taxonomy" id="2665495"/>
    <lineage>
        <taxon>Bacteria</taxon>
        <taxon>Pseudomonadati</taxon>
        <taxon>Pseudomonadota</taxon>
        <taxon>Alphaproteobacteria</taxon>
        <taxon>Caulobacterales</taxon>
        <taxon>Caulobacteraceae</taxon>
        <taxon>Phenylobacterium</taxon>
    </lineage>
</organism>
<dbReference type="InterPro" id="IPR001775">
    <property type="entry name" value="GspD/PilQ"/>
</dbReference>
<dbReference type="Pfam" id="PF00263">
    <property type="entry name" value="Secretin"/>
    <property type="match status" value="1"/>
</dbReference>
<dbReference type="Gene3D" id="3.30.1370.120">
    <property type="match status" value="3"/>
</dbReference>
<keyword evidence="8" id="KW-0472">Membrane</keyword>
<dbReference type="InterPro" id="IPR005644">
    <property type="entry name" value="NolW-like"/>
</dbReference>
<keyword evidence="17" id="KW-1185">Reference proteome</keyword>
<keyword evidence="9" id="KW-0998">Cell outer membrane</keyword>
<feature type="chain" id="PRO_5046008249" evidence="12">
    <location>
        <begin position="23"/>
        <end position="687"/>
    </location>
</feature>
<keyword evidence="3 10" id="KW-0813">Transport</keyword>
<dbReference type="EMBL" id="JBHUEY010000006">
    <property type="protein sequence ID" value="MFD1785031.1"/>
    <property type="molecule type" value="Genomic_DNA"/>
</dbReference>
<reference evidence="17" key="1">
    <citation type="journal article" date="2019" name="Int. J. Syst. Evol. Microbiol.">
        <title>The Global Catalogue of Microorganisms (GCM) 10K type strain sequencing project: providing services to taxonomists for standard genome sequencing and annotation.</title>
        <authorList>
            <consortium name="The Broad Institute Genomics Platform"/>
            <consortium name="The Broad Institute Genome Sequencing Center for Infectious Disease"/>
            <person name="Wu L."/>
            <person name="Ma J."/>
        </authorList>
    </citation>
    <scope>NUCLEOTIDE SEQUENCE [LARGE SCALE GENOMIC DNA]</scope>
    <source>
        <strain evidence="17">DFY28</strain>
    </source>
</reference>
<dbReference type="Proteomes" id="UP001597237">
    <property type="component" value="Unassembled WGS sequence"/>
</dbReference>
<feature type="domain" description="Type II/III secretion system secretin-like" evidence="13">
    <location>
        <begin position="462"/>
        <end position="626"/>
    </location>
</feature>
<dbReference type="Pfam" id="PF21305">
    <property type="entry name" value="type_II_gspD_N0"/>
    <property type="match status" value="1"/>
</dbReference>
<evidence type="ECO:0000256" key="1">
    <source>
        <dbReference type="ARBA" id="ARBA00004442"/>
    </source>
</evidence>
<keyword evidence="4" id="KW-1134">Transmembrane beta strand</keyword>
<comment type="caution">
    <text evidence="16">The sequence shown here is derived from an EMBL/GenBank/DDBJ whole genome shotgun (WGS) entry which is preliminary data.</text>
</comment>
<proteinExistence type="inferred from homology"/>
<feature type="domain" description="NolW-like" evidence="14">
    <location>
        <begin position="124"/>
        <end position="183"/>
    </location>
</feature>
<evidence type="ECO:0000256" key="7">
    <source>
        <dbReference type="ARBA" id="ARBA00022927"/>
    </source>
</evidence>
<dbReference type="InterPro" id="IPR050810">
    <property type="entry name" value="Bact_Secretion_Sys_Channel"/>
</dbReference>
<dbReference type="InterPro" id="IPR013356">
    <property type="entry name" value="T2SS_GspD"/>
</dbReference>
<protein>
    <submittedName>
        <fullName evidence="16">Type II secretion system secretin GspD</fullName>
    </submittedName>
</protein>
<evidence type="ECO:0000259" key="13">
    <source>
        <dbReference type="Pfam" id="PF00263"/>
    </source>
</evidence>
<feature type="domain" description="NolW-like" evidence="14">
    <location>
        <begin position="186"/>
        <end position="256"/>
    </location>
</feature>
<evidence type="ECO:0000259" key="15">
    <source>
        <dbReference type="Pfam" id="PF21305"/>
    </source>
</evidence>
<gene>
    <name evidence="16" type="primary">gspD</name>
    <name evidence="16" type="ORF">ACFSC0_16635</name>
</gene>
<accession>A0ABW4N4P5</accession>
<evidence type="ECO:0000256" key="8">
    <source>
        <dbReference type="ARBA" id="ARBA00023136"/>
    </source>
</evidence>
<evidence type="ECO:0000256" key="4">
    <source>
        <dbReference type="ARBA" id="ARBA00022452"/>
    </source>
</evidence>
<evidence type="ECO:0000256" key="2">
    <source>
        <dbReference type="ARBA" id="ARBA00006980"/>
    </source>
</evidence>
<evidence type="ECO:0000256" key="3">
    <source>
        <dbReference type="ARBA" id="ARBA00022448"/>
    </source>
</evidence>
<feature type="compositionally biased region" description="Pro residues" evidence="11">
    <location>
        <begin position="671"/>
        <end position="687"/>
    </location>
</feature>
<evidence type="ECO:0000313" key="16">
    <source>
        <dbReference type="EMBL" id="MFD1785031.1"/>
    </source>
</evidence>
<feature type="signal peptide" evidence="12">
    <location>
        <begin position="1"/>
        <end position="22"/>
    </location>
</feature>
<evidence type="ECO:0000313" key="17">
    <source>
        <dbReference type="Proteomes" id="UP001597237"/>
    </source>
</evidence>
<sequence>MKRLAKIALFASALCLASPGPAALAQQGQVLNLQDADIRVFIQDVARATGLTFVVDPRVQGRVTVSSQEPLSQTELFEVMLSTLRANGLVAVPSGNRTYRIEPAAGAGQAGAAQAAGSAAGFSTQVFRLRALDAKSAAETLRPLVSPQGAVMPSQRGNLLVVADYADNLRRVRSLLAQVDQDRGTTETVTLRSSSAREIASVLNELLAGPGADPRAPNGLVSIVVVDSSNSIILKGEPEVVRPLLGVIADLDRRAESAGDVRVVQLQHANAEQLVPVLQQLVGQAVTTPTPAVATGGREGEGAAPTAPAAAVPAIASSGGGRANIARYPGANAIIIAADPETQRMLAEVVRQLDVRRQQVLVEAIVVEVSDEAAKRLGVQFAIAGINGSNIPFAATNYSNTAPNLPAILGAAAAEKNLPENSPTLEVLRNAAVSSILAANGIVTGGAGNINDDALFGLIINAVKSDTASNLLSTPSIMTLDNQEATLLAGQEVPITTGEVLGDDNSNPFRTIQRQNVGVALEVKPQINAGGTVTLFLRQEVSSVAGPVSANFEELILNKREITTTVNVDDGEIVVLGGLLDQNERVSVERTPLLGDVPVLGHLFRGTNKQKTKTNLMVFIRPTIVRDAAEARALTGPRFGYISDRQPRRDPRAQSDLEALVRHYMGATPPNALPPAPAPPPPAQAPQ</sequence>
<comment type="subcellular location">
    <subcellularLocation>
        <location evidence="1 10">Cell outer membrane</location>
    </subcellularLocation>
</comment>
<keyword evidence="6 12" id="KW-0732">Signal</keyword>
<dbReference type="RefSeq" id="WP_377281988.1">
    <property type="nucleotide sequence ID" value="NZ_JBHRSI010000005.1"/>
</dbReference>
<dbReference type="Pfam" id="PF03958">
    <property type="entry name" value="Secretin_N"/>
    <property type="match status" value="3"/>
</dbReference>
<name>A0ABW4N4P5_9CAUL</name>
<feature type="region of interest" description="Disordered" evidence="11">
    <location>
        <begin position="663"/>
        <end position="687"/>
    </location>
</feature>
<evidence type="ECO:0000256" key="11">
    <source>
        <dbReference type="SAM" id="MobiDB-lite"/>
    </source>
</evidence>
<evidence type="ECO:0000256" key="5">
    <source>
        <dbReference type="ARBA" id="ARBA00022692"/>
    </source>
</evidence>
<dbReference type="InterPro" id="IPR049371">
    <property type="entry name" value="GspD-like_N0"/>
</dbReference>
<keyword evidence="5" id="KW-0812">Transmembrane</keyword>